<name>G8P0A0_GRAMM</name>
<dbReference type="SUPFAM" id="SSF63825">
    <property type="entry name" value="YWTD domain"/>
    <property type="match status" value="1"/>
</dbReference>
<evidence type="ECO:0000256" key="1">
    <source>
        <dbReference type="SAM" id="SignalP"/>
    </source>
</evidence>
<keyword evidence="1" id="KW-0732">Signal</keyword>
<feature type="chain" id="PRO_5003512268" evidence="1">
    <location>
        <begin position="20"/>
        <end position="884"/>
    </location>
</feature>
<dbReference type="AlphaFoldDB" id="G8P0A0"/>
<organism evidence="2 3">
    <name type="scientific">Granulicella mallensis (strain ATCC BAA-1857 / DSM 23137 / MP5ACTX8)</name>
    <dbReference type="NCBI Taxonomy" id="682795"/>
    <lineage>
        <taxon>Bacteria</taxon>
        <taxon>Pseudomonadati</taxon>
        <taxon>Acidobacteriota</taxon>
        <taxon>Terriglobia</taxon>
        <taxon>Terriglobales</taxon>
        <taxon>Acidobacteriaceae</taxon>
        <taxon>Granulicella</taxon>
    </lineage>
</organism>
<reference evidence="2 3" key="1">
    <citation type="submission" date="2011-11" db="EMBL/GenBank/DDBJ databases">
        <title>Complete sequence of Granulicella mallensis MP5ACTX8.</title>
        <authorList>
            <consortium name="US DOE Joint Genome Institute"/>
            <person name="Lucas S."/>
            <person name="Copeland A."/>
            <person name="Lapidus A."/>
            <person name="Cheng J.-F."/>
            <person name="Goodwin L."/>
            <person name="Pitluck S."/>
            <person name="Peters L."/>
            <person name="Lu M."/>
            <person name="Detter J.C."/>
            <person name="Han C."/>
            <person name="Tapia R."/>
            <person name="Land M."/>
            <person name="Hauser L."/>
            <person name="Kyrpides N."/>
            <person name="Ivanova N."/>
            <person name="Mikhailova N."/>
            <person name="Pagani I."/>
            <person name="Rawat S."/>
            <person name="Mannisto M."/>
            <person name="Haggblom M."/>
            <person name="Woyke T."/>
        </authorList>
    </citation>
    <scope>NUCLEOTIDE SEQUENCE [LARGE SCALE GENOMIC DNA]</scope>
    <source>
        <strain evidence="3">ATCC BAA-1857 / DSM 23137 / MP5ACTX8</strain>
    </source>
</reference>
<dbReference type="STRING" id="682795.AciX8_2584"/>
<dbReference type="OrthoDB" id="103409at2"/>
<dbReference type="InterPro" id="IPR011042">
    <property type="entry name" value="6-blade_b-propeller_TolB-like"/>
</dbReference>
<gene>
    <name evidence="2" type="ordered locus">AciX8_2584</name>
</gene>
<dbReference type="HOGENOM" id="CLU_350186_0_0_0"/>
<dbReference type="EMBL" id="CP003130">
    <property type="protein sequence ID" value="AEU36894.1"/>
    <property type="molecule type" value="Genomic_DNA"/>
</dbReference>
<feature type="signal peptide" evidence="1">
    <location>
        <begin position="1"/>
        <end position="19"/>
    </location>
</feature>
<evidence type="ECO:0000313" key="3">
    <source>
        <dbReference type="Proteomes" id="UP000007113"/>
    </source>
</evidence>
<dbReference type="RefSeq" id="WP_014265772.1">
    <property type="nucleotide sequence ID" value="NC_016631.1"/>
</dbReference>
<keyword evidence="3" id="KW-1185">Reference proteome</keyword>
<sequence>MKRLIQTIFLTVILGSALRAQNTPIQLPADWAKPHYFSTANSAFQNGAFIVPIRSNQMGFIFTIPATVGTPPVPVRSTSAEVKNAAGVVIRKLWQNRAYSPGEHGEVWDGLDDYGVPAVGGPFTLLLQYNSVQYRWDGVLADTSPDPTAPDSWSGVGGLFPYDLVSIGGEGFTAEGYNEGGYNSITFPLATPSLRVIPLIPQSIGGAMFLRASTDGNLIYYSSMIYLPGSTVKSWVTAVDKKGNIHNFSAGTVLPRAYFMNAVDPKNVRYVTVQGADAINNTEGIITGVAVQRHGSLLATAHGKRNLVASADVIKLFDKDTGTPVGGVAGSISITNPQRMAFDLAGNLWVLSGDGRSGDTLSKIADVGSTNIITTPIRGLSNPVALAVSPLTGDLFIADGGKNQQVFEYNAKTNELVRKLGKPGGYGIGDSCDSTMSPDKFYFDYGGMDVTRQVDEAAGQLDTFINVDDKNNLEIGDNSTGQIKFFHLSSGVWTYTNRVMYQSWQRTIAAAMNDPTRLFAGQGAMMEITRDWSKELVPGDPDPALGGNGAWTASHYWLPCVISSVGFPTASLIPHIRDVWKSPANGRTYALVGDIMNKFVWTILNSNGSVTAAKSLATNIYGWTTMSSNGDQMYVQRGGPKTQYTFAHYPLTGYDSENMPVYGPLVNGQTIAVDHVHGEPWNSALASDPTSGGITVVFDQNVNHDVSGKTPAYHLGGVLPGGTSFAWTAMPQKDIAWADGDGNFPAADLAYMAAEGGDIHSVGKEVFAMYAGNYSAWGCQFFHYHENGLFIGQFGYMTKFSATPNGQDAWGINGVPNVATGEKKVPGFCGDVGAFKAFKVGSHIKIIHGDESYFPGLHEWDISGLETLTELTATGALGRTVTLQ</sequence>
<dbReference type="Gene3D" id="2.120.10.30">
    <property type="entry name" value="TolB, C-terminal domain"/>
    <property type="match status" value="1"/>
</dbReference>
<dbReference type="Proteomes" id="UP000007113">
    <property type="component" value="Chromosome"/>
</dbReference>
<dbReference type="eggNOG" id="COG3391">
    <property type="taxonomic scope" value="Bacteria"/>
</dbReference>
<accession>G8P0A0</accession>
<evidence type="ECO:0000313" key="2">
    <source>
        <dbReference type="EMBL" id="AEU36894.1"/>
    </source>
</evidence>
<protein>
    <submittedName>
        <fullName evidence="2">NHL repeat containing protein</fullName>
    </submittedName>
</protein>
<dbReference type="KEGG" id="gma:AciX8_2584"/>
<proteinExistence type="predicted"/>